<dbReference type="Pfam" id="PF00382">
    <property type="entry name" value="TFIIB"/>
    <property type="match status" value="2"/>
</dbReference>
<dbReference type="PRINTS" id="PR00685">
    <property type="entry name" value="TIFACTORIIB"/>
</dbReference>
<evidence type="ECO:0000259" key="3">
    <source>
        <dbReference type="SMART" id="SM00385"/>
    </source>
</evidence>
<organism evidence="4">
    <name type="scientific">viral metagenome</name>
    <dbReference type="NCBI Taxonomy" id="1070528"/>
    <lineage>
        <taxon>unclassified sequences</taxon>
        <taxon>metagenomes</taxon>
        <taxon>organismal metagenomes</taxon>
    </lineage>
</organism>
<accession>A0A6C0F6D6</accession>
<dbReference type="PANTHER" id="PTHR11618">
    <property type="entry name" value="TRANSCRIPTION INITIATION FACTOR IIB-RELATED"/>
    <property type="match status" value="1"/>
</dbReference>
<dbReference type="Gene3D" id="1.10.472.10">
    <property type="entry name" value="Cyclin-like"/>
    <property type="match status" value="1"/>
</dbReference>
<evidence type="ECO:0000313" key="4">
    <source>
        <dbReference type="EMBL" id="QHT36714.1"/>
    </source>
</evidence>
<evidence type="ECO:0000256" key="2">
    <source>
        <dbReference type="ARBA" id="ARBA00023163"/>
    </source>
</evidence>
<dbReference type="SMART" id="SM00385">
    <property type="entry name" value="CYCLIN"/>
    <property type="match status" value="2"/>
</dbReference>
<keyword evidence="1" id="KW-0805">Transcription regulation</keyword>
<dbReference type="PANTHER" id="PTHR11618:SF13">
    <property type="entry name" value="TRANSCRIPTION INITIATION FACTOR IIB"/>
    <property type="match status" value="1"/>
</dbReference>
<dbReference type="InterPro" id="IPR036915">
    <property type="entry name" value="Cyclin-like_sf"/>
</dbReference>
<dbReference type="GO" id="GO:0005634">
    <property type="term" value="C:nucleus"/>
    <property type="evidence" value="ECO:0007669"/>
    <property type="project" value="TreeGrafter"/>
</dbReference>
<dbReference type="EMBL" id="MN738786">
    <property type="protein sequence ID" value="QHT36714.1"/>
    <property type="molecule type" value="Genomic_DNA"/>
</dbReference>
<reference evidence="4" key="1">
    <citation type="journal article" date="2020" name="Nature">
        <title>Giant virus diversity and host interactions through global metagenomics.</title>
        <authorList>
            <person name="Schulz F."/>
            <person name="Roux S."/>
            <person name="Paez-Espino D."/>
            <person name="Jungbluth S."/>
            <person name="Walsh D.A."/>
            <person name="Denef V.J."/>
            <person name="McMahon K.D."/>
            <person name="Konstantinidis K.T."/>
            <person name="Eloe-Fadrosh E.A."/>
            <person name="Kyrpides N.C."/>
            <person name="Woyke T."/>
        </authorList>
    </citation>
    <scope>NUCLEOTIDE SEQUENCE</scope>
    <source>
        <strain evidence="4">GVMAG-S-ERX555967-130</strain>
    </source>
</reference>
<dbReference type="GO" id="GO:0017025">
    <property type="term" value="F:TBP-class protein binding"/>
    <property type="evidence" value="ECO:0007669"/>
    <property type="project" value="InterPro"/>
</dbReference>
<evidence type="ECO:0000256" key="1">
    <source>
        <dbReference type="ARBA" id="ARBA00023015"/>
    </source>
</evidence>
<dbReference type="SUPFAM" id="SSF47954">
    <property type="entry name" value="Cyclin-like"/>
    <property type="match status" value="2"/>
</dbReference>
<dbReference type="Gene3D" id="1.10.472.170">
    <property type="match status" value="1"/>
</dbReference>
<dbReference type="GO" id="GO:0070897">
    <property type="term" value="P:transcription preinitiation complex assembly"/>
    <property type="evidence" value="ECO:0007669"/>
    <property type="project" value="InterPro"/>
</dbReference>
<feature type="domain" description="Cyclin-like" evidence="3">
    <location>
        <begin position="122"/>
        <end position="213"/>
    </location>
</feature>
<keyword evidence="2" id="KW-0804">Transcription</keyword>
<dbReference type="InterPro" id="IPR013150">
    <property type="entry name" value="TFIIB_cyclin"/>
</dbReference>
<dbReference type="InterPro" id="IPR013763">
    <property type="entry name" value="Cyclin-like_dom"/>
</dbReference>
<name>A0A6C0F6D6_9ZZZZ</name>
<sequence length="324" mass="36635">MDDFEECFQALDEMLSENVPTESTCCDLIENYQENQGVIVCRKCSQLITNIIDGPEWRFYGGESKGGNPSRCGMAVNPLLPQSSLGSSMSGYAKNHAMKKIGQYQMWNSMPYGERSLYKVFVEIDTKCQKGRFPKVIPQTAKSLYRILSETKVSRGSNRTGVIAACVYNACKECGVPRSPNEISQMFDIESKIMTKGCKNYTEIMRMSKGNKNRITNLKSINLDDFIERFAYNLKFSETEIQVIMRLSSVSQDLGLISDNTPASMAAGCIYLFSKYRQNSLTKKEISDVCKISEVTINKCMKKLESNKDMMTYLQSHLDILQES</sequence>
<proteinExistence type="predicted"/>
<feature type="domain" description="Cyclin-like" evidence="3">
    <location>
        <begin position="225"/>
        <end position="306"/>
    </location>
</feature>
<dbReference type="AlphaFoldDB" id="A0A6C0F6D6"/>
<protein>
    <recommendedName>
        <fullName evidence="3">Cyclin-like domain-containing protein</fullName>
    </recommendedName>
</protein>
<dbReference type="GO" id="GO:0097550">
    <property type="term" value="C:transcription preinitiation complex"/>
    <property type="evidence" value="ECO:0007669"/>
    <property type="project" value="TreeGrafter"/>
</dbReference>
<dbReference type="InterPro" id="IPR000812">
    <property type="entry name" value="TFIIB"/>
</dbReference>